<keyword evidence="2" id="KW-1185">Reference proteome</keyword>
<dbReference type="EMBL" id="SJTH01000006">
    <property type="protein sequence ID" value="TCJ05042.1"/>
    <property type="molecule type" value="Genomic_DNA"/>
</dbReference>
<dbReference type="RefSeq" id="WP_131236522.1">
    <property type="nucleotide sequence ID" value="NZ_SJTH01000006.1"/>
</dbReference>
<protein>
    <submittedName>
        <fullName evidence="1">Uncharacterized protein</fullName>
    </submittedName>
</protein>
<name>A0A4R1AX56_9BACI</name>
<accession>A0A4R1AX56</accession>
<proteinExistence type="predicted"/>
<dbReference type="AlphaFoldDB" id="A0A4R1AX56"/>
<sequence>MEYIFHLEAEEGIALISKAFEKHQEDKAFQLYLSKYPYMTEKTYIPFHEFYNPQKQTEYENKSETEILSEVKVILDSYQGGE</sequence>
<reference evidence="1 2" key="1">
    <citation type="submission" date="2019-03" db="EMBL/GenBank/DDBJ databases">
        <authorList>
            <person name="Jensen L."/>
            <person name="Storgaard J."/>
            <person name="Sulaj E."/>
            <person name="Schramm A."/>
            <person name="Marshall I.P.G."/>
        </authorList>
    </citation>
    <scope>NUCLEOTIDE SEQUENCE [LARGE SCALE GENOMIC DNA]</scope>
    <source>
        <strain evidence="1 2">2017H2G3</strain>
    </source>
</reference>
<organism evidence="1 2">
    <name type="scientific">Cytobacillus praedii</name>
    <dbReference type="NCBI Taxonomy" id="1742358"/>
    <lineage>
        <taxon>Bacteria</taxon>
        <taxon>Bacillati</taxon>
        <taxon>Bacillota</taxon>
        <taxon>Bacilli</taxon>
        <taxon>Bacillales</taxon>
        <taxon>Bacillaceae</taxon>
        <taxon>Cytobacillus</taxon>
    </lineage>
</organism>
<dbReference type="Proteomes" id="UP000293846">
    <property type="component" value="Unassembled WGS sequence"/>
</dbReference>
<evidence type="ECO:0000313" key="1">
    <source>
        <dbReference type="EMBL" id="TCJ05042.1"/>
    </source>
</evidence>
<dbReference type="OrthoDB" id="2991139at2"/>
<comment type="caution">
    <text evidence="1">The sequence shown here is derived from an EMBL/GenBank/DDBJ whole genome shotgun (WGS) entry which is preliminary data.</text>
</comment>
<gene>
    <name evidence="1" type="ORF">E0Y62_07445</name>
</gene>
<evidence type="ECO:0000313" key="2">
    <source>
        <dbReference type="Proteomes" id="UP000293846"/>
    </source>
</evidence>